<dbReference type="EC" id="1.-.-.-" evidence="5"/>
<protein>
    <submittedName>
        <fullName evidence="5">SDR family oxidoreductase</fullName>
        <ecNumber evidence="5">1.-.-.-</ecNumber>
    </submittedName>
</protein>
<evidence type="ECO:0000313" key="5">
    <source>
        <dbReference type="EMBL" id="WXK76807.1"/>
    </source>
</evidence>
<dbReference type="PANTHER" id="PTHR43669">
    <property type="entry name" value="5-KETO-D-GLUCONATE 5-REDUCTASE"/>
    <property type="match status" value="1"/>
</dbReference>
<dbReference type="CDD" id="cd05233">
    <property type="entry name" value="SDR_c"/>
    <property type="match status" value="1"/>
</dbReference>
<comment type="similarity">
    <text evidence="1 3">Belongs to the short-chain dehydrogenases/reductases (SDR) family.</text>
</comment>
<accession>A0ABZ2QPI9</accession>
<evidence type="ECO:0000256" key="2">
    <source>
        <dbReference type="ARBA" id="ARBA00023002"/>
    </source>
</evidence>
<evidence type="ECO:0000313" key="6">
    <source>
        <dbReference type="Proteomes" id="UP001626628"/>
    </source>
</evidence>
<evidence type="ECO:0000256" key="1">
    <source>
        <dbReference type="ARBA" id="ARBA00006484"/>
    </source>
</evidence>
<proteinExistence type="inferred from homology"/>
<dbReference type="Pfam" id="PF00106">
    <property type="entry name" value="adh_short"/>
    <property type="match status" value="1"/>
</dbReference>
<dbReference type="Proteomes" id="UP001626628">
    <property type="component" value="Chromosome"/>
</dbReference>
<dbReference type="InterPro" id="IPR002347">
    <property type="entry name" value="SDR_fam"/>
</dbReference>
<dbReference type="PRINTS" id="PR00080">
    <property type="entry name" value="SDRFAMILY"/>
</dbReference>
<name>A0ABZ2QPI9_9ACTN</name>
<dbReference type="PROSITE" id="PS00061">
    <property type="entry name" value="ADH_SHORT"/>
    <property type="match status" value="1"/>
</dbReference>
<feature type="region of interest" description="Disordered" evidence="4">
    <location>
        <begin position="1"/>
        <end position="59"/>
    </location>
</feature>
<dbReference type="PANTHER" id="PTHR43669:SF12">
    <property type="entry name" value="BLR5618 PROTEIN"/>
    <property type="match status" value="1"/>
</dbReference>
<dbReference type="GO" id="GO:0016491">
    <property type="term" value="F:oxidoreductase activity"/>
    <property type="evidence" value="ECO:0007669"/>
    <property type="project" value="UniProtKB-KW"/>
</dbReference>
<feature type="compositionally biased region" description="Low complexity" evidence="4">
    <location>
        <begin position="38"/>
        <end position="48"/>
    </location>
</feature>
<gene>
    <name evidence="5" type="ORF">WAB15_12805</name>
</gene>
<dbReference type="SUPFAM" id="SSF51735">
    <property type="entry name" value="NAD(P)-binding Rossmann-fold domains"/>
    <property type="match status" value="1"/>
</dbReference>
<keyword evidence="2 5" id="KW-0560">Oxidoreductase</keyword>
<dbReference type="EMBL" id="CP147982">
    <property type="protein sequence ID" value="WXK76807.1"/>
    <property type="molecule type" value="Genomic_DNA"/>
</dbReference>
<sequence>MAQNTERARAAQATPTARAGQVGGTATAPWPTLPAPSSPAGQSPQTASVPQEARRGGAASRKVAVVTGAGSGIGRAVAHALIAEDWSVVLAGRRAEALAETARLVGLTDVNSPTVMTVPTDVTRPDQVDALFAAVQERFNHLDLLFNNAGTFGRTVPLEELSYDDWRSVVEVNLTGSFLCAQAAFRAMKAQDPQGGRIINNGSISAHTPRPHSVAYTATKHAMTGLTKSLSLDGRPYRIACGQIDVGNAATEMTGRMQTGILQANGQTAVEPVMDAADVARTVVHMAALPLEANVQFATVLATNMPYIGRG</sequence>
<evidence type="ECO:0000256" key="3">
    <source>
        <dbReference type="RuleBase" id="RU000363"/>
    </source>
</evidence>
<dbReference type="InterPro" id="IPR020904">
    <property type="entry name" value="Sc_DH/Rdtase_CS"/>
</dbReference>
<organism evidence="5 6">
    <name type="scientific">Streptomyces sirii</name>
    <dbReference type="NCBI Taxonomy" id="3127701"/>
    <lineage>
        <taxon>Bacteria</taxon>
        <taxon>Bacillati</taxon>
        <taxon>Actinomycetota</taxon>
        <taxon>Actinomycetes</taxon>
        <taxon>Kitasatosporales</taxon>
        <taxon>Streptomycetaceae</taxon>
        <taxon>Streptomyces</taxon>
    </lineage>
</organism>
<reference evidence="5 6" key="1">
    <citation type="submission" date="2024-03" db="EMBL/GenBank/DDBJ databases">
        <title>The complete genome of Streptomyces sirii sp.nov.</title>
        <authorList>
            <person name="Zakalyukina Y.V."/>
            <person name="Belik A.R."/>
            <person name="Biryukov M.V."/>
            <person name="Baturina O.A."/>
            <person name="Kabilov M.R."/>
        </authorList>
    </citation>
    <scope>NUCLEOTIDE SEQUENCE [LARGE SCALE GENOMIC DNA]</scope>
    <source>
        <strain evidence="5 6">BP-8</strain>
    </source>
</reference>
<dbReference type="PRINTS" id="PR00081">
    <property type="entry name" value="GDHRDH"/>
</dbReference>
<dbReference type="RefSeq" id="WP_407286289.1">
    <property type="nucleotide sequence ID" value="NZ_CP147982.1"/>
</dbReference>
<keyword evidence="6" id="KW-1185">Reference proteome</keyword>
<dbReference type="InterPro" id="IPR036291">
    <property type="entry name" value="NAD(P)-bd_dom_sf"/>
</dbReference>
<feature type="compositionally biased region" description="Low complexity" evidence="4">
    <location>
        <begin position="10"/>
        <end position="30"/>
    </location>
</feature>
<evidence type="ECO:0000256" key="4">
    <source>
        <dbReference type="SAM" id="MobiDB-lite"/>
    </source>
</evidence>
<dbReference type="Gene3D" id="3.40.50.720">
    <property type="entry name" value="NAD(P)-binding Rossmann-like Domain"/>
    <property type="match status" value="1"/>
</dbReference>